<comment type="caution">
    <text evidence="1">The sequence shown here is derived from an EMBL/GenBank/DDBJ whole genome shotgun (WGS) entry which is preliminary data.</text>
</comment>
<dbReference type="RefSeq" id="WP_190784509.1">
    <property type="nucleotide sequence ID" value="NZ_JACWZZ010000002.1"/>
</dbReference>
<name>A0ABR8JIG3_9BACT</name>
<sequence length="160" mass="18128">MKNIYFLLSVSLVVLQACQSDTPKETVVEASPQEVQPGPVLRDSLTRQQLEKIDYLVNSFREVEPSSREQWIADFQKDQNPDKEIDILTTVANAYNAYCTGKNLDLETKKEVFGLLIMRSSAPEDVVLQQLPLKRLTPEQAKQVMQAYGLSATPIRVTER</sequence>
<protein>
    <submittedName>
        <fullName evidence="1">Uncharacterized protein</fullName>
    </submittedName>
</protein>
<evidence type="ECO:0000313" key="2">
    <source>
        <dbReference type="Proteomes" id="UP000642468"/>
    </source>
</evidence>
<evidence type="ECO:0000313" key="1">
    <source>
        <dbReference type="EMBL" id="MBD2715513.1"/>
    </source>
</evidence>
<dbReference type="EMBL" id="JACWZZ010000002">
    <property type="protein sequence ID" value="MBD2715513.1"/>
    <property type="molecule type" value="Genomic_DNA"/>
</dbReference>
<gene>
    <name evidence="1" type="ORF">IC231_10735</name>
</gene>
<accession>A0ABR8JIG3</accession>
<organism evidence="1 2">
    <name type="scientific">Hymenobacter duratus</name>
    <dbReference type="NCBI Taxonomy" id="2771356"/>
    <lineage>
        <taxon>Bacteria</taxon>
        <taxon>Pseudomonadati</taxon>
        <taxon>Bacteroidota</taxon>
        <taxon>Cytophagia</taxon>
        <taxon>Cytophagales</taxon>
        <taxon>Hymenobacteraceae</taxon>
        <taxon>Hymenobacter</taxon>
    </lineage>
</organism>
<dbReference type="Proteomes" id="UP000642468">
    <property type="component" value="Unassembled WGS sequence"/>
</dbReference>
<keyword evidence="2" id="KW-1185">Reference proteome</keyword>
<proteinExistence type="predicted"/>
<dbReference type="PROSITE" id="PS51257">
    <property type="entry name" value="PROKAR_LIPOPROTEIN"/>
    <property type="match status" value="1"/>
</dbReference>
<reference evidence="1 2" key="1">
    <citation type="submission" date="2020-09" db="EMBL/GenBank/DDBJ databases">
        <authorList>
            <person name="Kim M.K."/>
        </authorList>
    </citation>
    <scope>NUCLEOTIDE SEQUENCE [LARGE SCALE GENOMIC DNA]</scope>
    <source>
        <strain evidence="1 2">BT646</strain>
    </source>
</reference>